<keyword evidence="3" id="KW-1185">Reference proteome</keyword>
<evidence type="ECO:0000256" key="1">
    <source>
        <dbReference type="SAM" id="MobiDB-lite"/>
    </source>
</evidence>
<accession>A0A9W6I3K0</accession>
<evidence type="ECO:0000313" key="2">
    <source>
        <dbReference type="EMBL" id="GLK10604.1"/>
    </source>
</evidence>
<evidence type="ECO:0000313" key="3">
    <source>
        <dbReference type="Proteomes" id="UP001143474"/>
    </source>
</evidence>
<protein>
    <submittedName>
        <fullName evidence="2">Uncharacterized protein</fullName>
    </submittedName>
</protein>
<dbReference type="EMBL" id="BSEV01000008">
    <property type="protein sequence ID" value="GLK10604.1"/>
    <property type="molecule type" value="Genomic_DNA"/>
</dbReference>
<dbReference type="AlphaFoldDB" id="A0A9W6I3K0"/>
<proteinExistence type="predicted"/>
<sequence length="92" mass="9790">MSTRAHTADKKHASTDLDRLPVECGRGHPRMWDGWPVFGAVPQAHEESSRPRTSAPLTGGVPVEPDLGGRGIAVPVRGIADSSPVVRDEGKD</sequence>
<dbReference type="Proteomes" id="UP001143474">
    <property type="component" value="Unassembled WGS sequence"/>
</dbReference>
<reference evidence="2" key="2">
    <citation type="submission" date="2023-01" db="EMBL/GenBank/DDBJ databases">
        <authorList>
            <person name="Sun Q."/>
            <person name="Evtushenko L."/>
        </authorList>
    </citation>
    <scope>NUCLEOTIDE SEQUENCE</scope>
    <source>
        <strain evidence="2">VKM Ac-2007</strain>
    </source>
</reference>
<reference evidence="2" key="1">
    <citation type="journal article" date="2014" name="Int. J. Syst. Evol. Microbiol.">
        <title>Complete genome sequence of Corynebacterium casei LMG S-19264T (=DSM 44701T), isolated from a smear-ripened cheese.</title>
        <authorList>
            <consortium name="US DOE Joint Genome Institute (JGI-PGF)"/>
            <person name="Walter F."/>
            <person name="Albersmeier A."/>
            <person name="Kalinowski J."/>
            <person name="Ruckert C."/>
        </authorList>
    </citation>
    <scope>NUCLEOTIDE SEQUENCE</scope>
    <source>
        <strain evidence="2">VKM Ac-2007</strain>
    </source>
</reference>
<comment type="caution">
    <text evidence="2">The sequence shown here is derived from an EMBL/GenBank/DDBJ whole genome shotgun (WGS) entry which is preliminary data.</text>
</comment>
<gene>
    <name evidence="2" type="ORF">GCM10017600_40100</name>
</gene>
<feature type="region of interest" description="Disordered" evidence="1">
    <location>
        <begin position="43"/>
        <end position="69"/>
    </location>
</feature>
<name>A0A9W6I3K0_9ACTN</name>
<organism evidence="2 3">
    <name type="scientific">Streptosporangium carneum</name>
    <dbReference type="NCBI Taxonomy" id="47481"/>
    <lineage>
        <taxon>Bacteria</taxon>
        <taxon>Bacillati</taxon>
        <taxon>Actinomycetota</taxon>
        <taxon>Actinomycetes</taxon>
        <taxon>Streptosporangiales</taxon>
        <taxon>Streptosporangiaceae</taxon>
        <taxon>Streptosporangium</taxon>
    </lineage>
</organism>